<reference evidence="1 2" key="1">
    <citation type="submission" date="2021-07" db="EMBL/GenBank/DDBJ databases">
        <title>Genome data of Colletotrichum spaethianum.</title>
        <authorList>
            <person name="Utami Y.D."/>
            <person name="Hiruma K."/>
        </authorList>
    </citation>
    <scope>NUCLEOTIDE SEQUENCE [LARGE SCALE GENOMIC DNA]</scope>
    <source>
        <strain evidence="1 2">MAFF 242679</strain>
    </source>
</reference>
<comment type="caution">
    <text evidence="1">The sequence shown here is derived from an EMBL/GenBank/DDBJ whole genome shotgun (WGS) entry which is preliminary data.</text>
</comment>
<dbReference type="EMBL" id="BPPX01000002">
    <property type="protein sequence ID" value="GJC78500.1"/>
    <property type="molecule type" value="Genomic_DNA"/>
</dbReference>
<keyword evidence="2" id="KW-1185">Reference proteome</keyword>
<name>A0AA37GCS6_9PEZI</name>
<protein>
    <submittedName>
        <fullName evidence="1">Uncharacterized protein</fullName>
    </submittedName>
</protein>
<evidence type="ECO:0000313" key="2">
    <source>
        <dbReference type="Proteomes" id="UP001055172"/>
    </source>
</evidence>
<organism evidence="1 2">
    <name type="scientific">Colletotrichum liriopes</name>
    <dbReference type="NCBI Taxonomy" id="708192"/>
    <lineage>
        <taxon>Eukaryota</taxon>
        <taxon>Fungi</taxon>
        <taxon>Dikarya</taxon>
        <taxon>Ascomycota</taxon>
        <taxon>Pezizomycotina</taxon>
        <taxon>Sordariomycetes</taxon>
        <taxon>Hypocreomycetidae</taxon>
        <taxon>Glomerellales</taxon>
        <taxon>Glomerellaceae</taxon>
        <taxon>Colletotrichum</taxon>
        <taxon>Colletotrichum spaethianum species complex</taxon>
    </lineage>
</organism>
<gene>
    <name evidence="1" type="ORF">ColLi_01338</name>
</gene>
<dbReference type="Proteomes" id="UP001055172">
    <property type="component" value="Unassembled WGS sequence"/>
</dbReference>
<accession>A0AA37GCS6</accession>
<sequence>MSTFKIQLTNAMISAANVVQFRNARRLLGCRLKRRHHLIQEVQICLIPGRDGIAENDNEWYKWGTNESPVTSQFNRVGTDQWRNNFQVSSLNAPIFFHALFWMLRAVLAADVQSSQNWSG</sequence>
<dbReference type="AlphaFoldDB" id="A0AA37GCS6"/>
<proteinExistence type="predicted"/>
<evidence type="ECO:0000313" key="1">
    <source>
        <dbReference type="EMBL" id="GJC78500.1"/>
    </source>
</evidence>